<feature type="domain" description="ABC transmembrane type-1" evidence="8">
    <location>
        <begin position="45"/>
        <end position="345"/>
    </location>
</feature>
<sequence length="593" mass="66009">MTPPPAAPGPRQPAAAATTRARGGRRFASFAAGWWNSERKWTVRGAVLLLVLLTLAQVGLAIWISYWHRDLFNALEGRALADLLRLSVLFVLIFGLTMGVTALHMHVKRWVQLDWRRWMTALLLDHWLRRAHLHRLQLSPGEHDNPDGRIAEDVRIATEAAVALAHSLLFSLLILASFIDILLSVSGSAVLPGTSIAVPGYLVLMAFLYAGVGTVLGLMLGRPLVRTTNRLQTVEANLRFGLARAREHAEAISLMRGEPFERRQADRLFEDVGVGWNRQTLAYLGIVSFSTGYGTLLPVFPILIAAPQYIAGAMTLGLLMQAAQAFQRLTSALSWPIDNLGELARCRASVDRILGLHDDLLALAREDGADAHGQARIDLIESDRQAFDVRRLRLVTPSGQLLLDDFELHVRRGERVLIAGDPAVTTGLFKAVAGLWPWGRGEIRLPPARELMFVPQRPFLPVGSLRTVLSYPHAEARYGQEELRRALECAGIAWLARRLDAHEDWSRALPMRTQQRLGVARLFLQRPGWIFIEEATDTLEGKDEANTIELLHHELPSTTVLNISRRPGLDHCYDRTLVLERARGEDEAPLVEA</sequence>
<evidence type="ECO:0000259" key="8">
    <source>
        <dbReference type="PROSITE" id="PS50929"/>
    </source>
</evidence>
<evidence type="ECO:0000313" key="10">
    <source>
        <dbReference type="Proteomes" id="UP000536534"/>
    </source>
</evidence>
<accession>A0A7X7LVT5</accession>
<feature type="transmembrane region" description="Helical" evidence="7">
    <location>
        <begin position="168"/>
        <end position="190"/>
    </location>
</feature>
<keyword evidence="5 7" id="KW-0472">Membrane</keyword>
<evidence type="ECO:0000313" key="9">
    <source>
        <dbReference type="EMBL" id="NLF54159.1"/>
    </source>
</evidence>
<feature type="transmembrane region" description="Helical" evidence="7">
    <location>
        <begin position="281"/>
        <end position="303"/>
    </location>
</feature>
<dbReference type="SUPFAM" id="SSF52540">
    <property type="entry name" value="P-loop containing nucleoside triphosphate hydrolases"/>
    <property type="match status" value="1"/>
</dbReference>
<feature type="transmembrane region" description="Helical" evidence="7">
    <location>
        <begin position="86"/>
        <end position="107"/>
    </location>
</feature>
<evidence type="ECO:0000256" key="3">
    <source>
        <dbReference type="ARBA" id="ARBA00022692"/>
    </source>
</evidence>
<comment type="caution">
    <text evidence="9">The sequence shown here is derived from an EMBL/GenBank/DDBJ whole genome shotgun (WGS) entry which is preliminary data.</text>
</comment>
<evidence type="ECO:0000256" key="1">
    <source>
        <dbReference type="ARBA" id="ARBA00004651"/>
    </source>
</evidence>
<evidence type="ECO:0000256" key="7">
    <source>
        <dbReference type="SAM" id="Phobius"/>
    </source>
</evidence>
<feature type="compositionally biased region" description="Pro residues" evidence="6">
    <location>
        <begin position="1"/>
        <end position="11"/>
    </location>
</feature>
<proteinExistence type="predicted"/>
<keyword evidence="4 7" id="KW-1133">Transmembrane helix</keyword>
<evidence type="ECO:0000256" key="6">
    <source>
        <dbReference type="SAM" id="MobiDB-lite"/>
    </source>
</evidence>
<dbReference type="Proteomes" id="UP000536534">
    <property type="component" value="Unassembled WGS sequence"/>
</dbReference>
<dbReference type="InterPro" id="IPR027417">
    <property type="entry name" value="P-loop_NTPase"/>
</dbReference>
<dbReference type="PANTHER" id="PTHR11384">
    <property type="entry name" value="ATP-BINDING CASSETTE, SUB-FAMILY D MEMBER"/>
    <property type="match status" value="1"/>
</dbReference>
<keyword evidence="3 7" id="KW-0812">Transmembrane</keyword>
<dbReference type="InterPro" id="IPR050835">
    <property type="entry name" value="ABC_transporter_sub-D"/>
</dbReference>
<dbReference type="Gene3D" id="1.20.1560.10">
    <property type="entry name" value="ABC transporter type 1, transmembrane domain"/>
    <property type="match status" value="1"/>
</dbReference>
<feature type="transmembrane region" description="Helical" evidence="7">
    <location>
        <begin position="46"/>
        <end position="66"/>
    </location>
</feature>
<dbReference type="GO" id="GO:0005886">
    <property type="term" value="C:plasma membrane"/>
    <property type="evidence" value="ECO:0007669"/>
    <property type="project" value="UniProtKB-SubCell"/>
</dbReference>
<dbReference type="InterPro" id="IPR011527">
    <property type="entry name" value="ABC1_TM_dom"/>
</dbReference>
<dbReference type="InterPro" id="IPR036640">
    <property type="entry name" value="ABC1_TM_sf"/>
</dbReference>
<evidence type="ECO:0000256" key="4">
    <source>
        <dbReference type="ARBA" id="ARBA00022989"/>
    </source>
</evidence>
<dbReference type="GO" id="GO:0005524">
    <property type="term" value="F:ATP binding"/>
    <property type="evidence" value="ECO:0007669"/>
    <property type="project" value="UniProtKB-KW"/>
</dbReference>
<dbReference type="PANTHER" id="PTHR11384:SF59">
    <property type="entry name" value="LYSOSOMAL COBALAMIN TRANSPORTER ABCD4"/>
    <property type="match status" value="1"/>
</dbReference>
<keyword evidence="9" id="KW-0067">ATP-binding</keyword>
<protein>
    <submittedName>
        <fullName evidence="9">ABC transporter ATP-binding protein/permease</fullName>
    </submittedName>
</protein>
<dbReference type="EMBL" id="JAAYYV010000186">
    <property type="protein sequence ID" value="NLF54159.1"/>
    <property type="molecule type" value="Genomic_DNA"/>
</dbReference>
<gene>
    <name evidence="9" type="ORF">GX576_07145</name>
</gene>
<feature type="compositionally biased region" description="Low complexity" evidence="6">
    <location>
        <begin position="12"/>
        <end position="21"/>
    </location>
</feature>
<feature type="transmembrane region" description="Helical" evidence="7">
    <location>
        <begin position="196"/>
        <end position="220"/>
    </location>
</feature>
<comment type="subcellular location">
    <subcellularLocation>
        <location evidence="1">Cell membrane</location>
        <topology evidence="1">Multi-pass membrane protein</topology>
    </subcellularLocation>
</comment>
<evidence type="ECO:0000256" key="5">
    <source>
        <dbReference type="ARBA" id="ARBA00023136"/>
    </source>
</evidence>
<dbReference type="AlphaFoldDB" id="A0A7X7LVT5"/>
<dbReference type="GO" id="GO:0140359">
    <property type="term" value="F:ABC-type transporter activity"/>
    <property type="evidence" value="ECO:0007669"/>
    <property type="project" value="InterPro"/>
</dbReference>
<organism evidence="9 10">
    <name type="scientific">Thauera phenolivorans</name>
    <dbReference type="NCBI Taxonomy" id="1792543"/>
    <lineage>
        <taxon>Bacteria</taxon>
        <taxon>Pseudomonadati</taxon>
        <taxon>Pseudomonadota</taxon>
        <taxon>Betaproteobacteria</taxon>
        <taxon>Rhodocyclales</taxon>
        <taxon>Zoogloeaceae</taxon>
        <taxon>Thauera</taxon>
    </lineage>
</organism>
<reference evidence="9 10" key="1">
    <citation type="journal article" date="2020" name="Biotechnol. Biofuels">
        <title>New insights from the biogas microbiome by comprehensive genome-resolved metagenomics of nearly 1600 species originating from multiple anaerobic digesters.</title>
        <authorList>
            <person name="Campanaro S."/>
            <person name="Treu L."/>
            <person name="Rodriguez-R L.M."/>
            <person name="Kovalovszki A."/>
            <person name="Ziels R.M."/>
            <person name="Maus I."/>
            <person name="Zhu X."/>
            <person name="Kougias P.G."/>
            <person name="Basile A."/>
            <person name="Luo G."/>
            <person name="Schluter A."/>
            <person name="Konstantinidis K.T."/>
            <person name="Angelidaki I."/>
        </authorList>
    </citation>
    <scope>NUCLEOTIDE SEQUENCE [LARGE SCALE GENOMIC DNA]</scope>
    <source>
        <strain evidence="9">AS06rmzACSIP_256</strain>
    </source>
</reference>
<dbReference type="SUPFAM" id="SSF90123">
    <property type="entry name" value="ABC transporter transmembrane region"/>
    <property type="match status" value="1"/>
</dbReference>
<name>A0A7X7LVT5_9RHOO</name>
<dbReference type="Pfam" id="PF06472">
    <property type="entry name" value="ABC_membrane_2"/>
    <property type="match status" value="1"/>
</dbReference>
<keyword evidence="2" id="KW-0813">Transport</keyword>
<dbReference type="Gene3D" id="3.40.50.300">
    <property type="entry name" value="P-loop containing nucleotide triphosphate hydrolases"/>
    <property type="match status" value="1"/>
</dbReference>
<keyword evidence="9" id="KW-0547">Nucleotide-binding</keyword>
<dbReference type="PROSITE" id="PS50929">
    <property type="entry name" value="ABC_TM1F"/>
    <property type="match status" value="1"/>
</dbReference>
<evidence type="ECO:0000256" key="2">
    <source>
        <dbReference type="ARBA" id="ARBA00022448"/>
    </source>
</evidence>
<feature type="region of interest" description="Disordered" evidence="6">
    <location>
        <begin position="1"/>
        <end position="21"/>
    </location>
</feature>